<feature type="region of interest" description="Disordered" evidence="1">
    <location>
        <begin position="91"/>
        <end position="120"/>
    </location>
</feature>
<evidence type="ECO:0000256" key="1">
    <source>
        <dbReference type="SAM" id="MobiDB-lite"/>
    </source>
</evidence>
<evidence type="ECO:0000313" key="2">
    <source>
        <dbReference type="EMBL" id="KAJ8061864.1"/>
    </source>
</evidence>
<organism evidence="2 3">
    <name type="scientific">Sclerotinia nivalis</name>
    <dbReference type="NCBI Taxonomy" id="352851"/>
    <lineage>
        <taxon>Eukaryota</taxon>
        <taxon>Fungi</taxon>
        <taxon>Dikarya</taxon>
        <taxon>Ascomycota</taxon>
        <taxon>Pezizomycotina</taxon>
        <taxon>Leotiomycetes</taxon>
        <taxon>Helotiales</taxon>
        <taxon>Sclerotiniaceae</taxon>
        <taxon>Sclerotinia</taxon>
    </lineage>
</organism>
<dbReference type="Gene3D" id="1.10.630.10">
    <property type="entry name" value="Cytochrome P450"/>
    <property type="match status" value="1"/>
</dbReference>
<dbReference type="AlphaFoldDB" id="A0A9X0DGB3"/>
<dbReference type="Proteomes" id="UP001152300">
    <property type="component" value="Unassembled WGS sequence"/>
</dbReference>
<dbReference type="InterPro" id="IPR036396">
    <property type="entry name" value="Cyt_P450_sf"/>
</dbReference>
<feature type="compositionally biased region" description="Basic and acidic residues" evidence="1">
    <location>
        <begin position="110"/>
        <end position="120"/>
    </location>
</feature>
<keyword evidence="3" id="KW-1185">Reference proteome</keyword>
<evidence type="ECO:0000313" key="3">
    <source>
        <dbReference type="Proteomes" id="UP001152300"/>
    </source>
</evidence>
<dbReference type="OrthoDB" id="1470350at2759"/>
<gene>
    <name evidence="2" type="ORF">OCU04_009654</name>
</gene>
<dbReference type="GO" id="GO:0004497">
    <property type="term" value="F:monooxygenase activity"/>
    <property type="evidence" value="ECO:0007669"/>
    <property type="project" value="InterPro"/>
</dbReference>
<dbReference type="GO" id="GO:0016705">
    <property type="term" value="F:oxidoreductase activity, acting on paired donors, with incorporation or reduction of molecular oxygen"/>
    <property type="evidence" value="ECO:0007669"/>
    <property type="project" value="InterPro"/>
</dbReference>
<dbReference type="EMBL" id="JAPEIS010000011">
    <property type="protein sequence ID" value="KAJ8061864.1"/>
    <property type="molecule type" value="Genomic_DNA"/>
</dbReference>
<name>A0A9X0DGB3_9HELO</name>
<sequence length="120" mass="13688">MTGIFNHPTKKKNKRILERLCNDVRTKFTEEKDITIVVLQDTPTLYLEAVFNERLRSCNPIPSGLPRVVPEGEDDYSEIFLPGGVSTYESQRGRFTDSNVPEDGSINPYIRDRSPPEDLC</sequence>
<dbReference type="SUPFAM" id="SSF48264">
    <property type="entry name" value="Cytochrome P450"/>
    <property type="match status" value="1"/>
</dbReference>
<dbReference type="GO" id="GO:0005506">
    <property type="term" value="F:iron ion binding"/>
    <property type="evidence" value="ECO:0007669"/>
    <property type="project" value="InterPro"/>
</dbReference>
<dbReference type="GO" id="GO:0020037">
    <property type="term" value="F:heme binding"/>
    <property type="evidence" value="ECO:0007669"/>
    <property type="project" value="InterPro"/>
</dbReference>
<proteinExistence type="predicted"/>
<protein>
    <submittedName>
        <fullName evidence="2">Uncharacterized protein</fullName>
    </submittedName>
</protein>
<comment type="caution">
    <text evidence="2">The sequence shown here is derived from an EMBL/GenBank/DDBJ whole genome shotgun (WGS) entry which is preliminary data.</text>
</comment>
<reference evidence="2" key="1">
    <citation type="submission" date="2022-11" db="EMBL/GenBank/DDBJ databases">
        <title>Genome Resource of Sclerotinia nivalis Strain SnTB1, a Plant Pathogen Isolated from American Ginseng.</title>
        <authorList>
            <person name="Fan S."/>
        </authorList>
    </citation>
    <scope>NUCLEOTIDE SEQUENCE</scope>
    <source>
        <strain evidence="2">SnTB1</strain>
    </source>
</reference>
<accession>A0A9X0DGB3</accession>